<dbReference type="Pfam" id="PF07851">
    <property type="entry name" value="TMEM120A-B"/>
    <property type="match status" value="2"/>
</dbReference>
<evidence type="ECO:0000256" key="3">
    <source>
        <dbReference type="ARBA" id="ARBA00022692"/>
    </source>
</evidence>
<dbReference type="InterPro" id="IPR012926">
    <property type="entry name" value="TMEM120A/B"/>
</dbReference>
<organism evidence="7 8">
    <name type="scientific">Solanum bulbocastanum</name>
    <name type="common">Wild potato</name>
    <dbReference type="NCBI Taxonomy" id="147425"/>
    <lineage>
        <taxon>Eukaryota</taxon>
        <taxon>Viridiplantae</taxon>
        <taxon>Streptophyta</taxon>
        <taxon>Embryophyta</taxon>
        <taxon>Tracheophyta</taxon>
        <taxon>Spermatophyta</taxon>
        <taxon>Magnoliopsida</taxon>
        <taxon>eudicotyledons</taxon>
        <taxon>Gunneridae</taxon>
        <taxon>Pentapetalae</taxon>
        <taxon>asterids</taxon>
        <taxon>lamiids</taxon>
        <taxon>Solanales</taxon>
        <taxon>Solanaceae</taxon>
        <taxon>Solanoideae</taxon>
        <taxon>Solaneae</taxon>
        <taxon>Solanum</taxon>
    </lineage>
</organism>
<name>A0AAN8TC61_SOLBU</name>
<comment type="similarity">
    <text evidence="2">Belongs to the TMEM120 family.</text>
</comment>
<sequence length="90" mass="10274">MQLFLKWAIMQGVAMLLQNRYHRQRLYTRIALGKARRIDGFEAYVGVLFLKTTFIGVVSEWQVVTCGILLIIMAAGNFANTMKTFVTNSQ</sequence>
<evidence type="ECO:0000256" key="6">
    <source>
        <dbReference type="SAM" id="Phobius"/>
    </source>
</evidence>
<dbReference type="PANTHER" id="PTHR21433:SF0">
    <property type="entry name" value="TRANSMEMBRANE PROTEIN 120 HOMOLOG"/>
    <property type="match status" value="1"/>
</dbReference>
<feature type="transmembrane region" description="Helical" evidence="6">
    <location>
        <begin position="61"/>
        <end position="79"/>
    </location>
</feature>
<evidence type="ECO:0000313" key="7">
    <source>
        <dbReference type="EMBL" id="KAK6782272.1"/>
    </source>
</evidence>
<evidence type="ECO:0000256" key="1">
    <source>
        <dbReference type="ARBA" id="ARBA00004141"/>
    </source>
</evidence>
<gene>
    <name evidence="7" type="ORF">RDI58_020068</name>
</gene>
<proteinExistence type="inferred from homology"/>
<dbReference type="GO" id="GO:0016020">
    <property type="term" value="C:membrane"/>
    <property type="evidence" value="ECO:0007669"/>
    <property type="project" value="UniProtKB-SubCell"/>
</dbReference>
<accession>A0AAN8TC61</accession>
<evidence type="ECO:0000256" key="2">
    <source>
        <dbReference type="ARBA" id="ARBA00009700"/>
    </source>
</evidence>
<dbReference type="PANTHER" id="PTHR21433">
    <property type="entry name" value="TRANSMEMBRANE PROTEIN INDUCED BY TUMOR NECROSIS FACTOR ALPHA"/>
    <property type="match status" value="1"/>
</dbReference>
<keyword evidence="3 6" id="KW-0812">Transmembrane</keyword>
<keyword evidence="8" id="KW-1185">Reference proteome</keyword>
<dbReference type="Proteomes" id="UP001371456">
    <property type="component" value="Unassembled WGS sequence"/>
</dbReference>
<evidence type="ECO:0000313" key="8">
    <source>
        <dbReference type="Proteomes" id="UP001371456"/>
    </source>
</evidence>
<keyword evidence="5 6" id="KW-0472">Membrane</keyword>
<dbReference type="AlphaFoldDB" id="A0AAN8TC61"/>
<protein>
    <submittedName>
        <fullName evidence="7">Uncharacterized protein</fullName>
    </submittedName>
</protein>
<reference evidence="7 8" key="1">
    <citation type="submission" date="2024-02" db="EMBL/GenBank/DDBJ databases">
        <title>de novo genome assembly of Solanum bulbocastanum strain 11H21.</title>
        <authorList>
            <person name="Hosaka A.J."/>
        </authorList>
    </citation>
    <scope>NUCLEOTIDE SEQUENCE [LARGE SCALE GENOMIC DNA]</scope>
    <source>
        <tissue evidence="7">Young leaves</tissue>
    </source>
</reference>
<comment type="caution">
    <text evidence="7">The sequence shown here is derived from an EMBL/GenBank/DDBJ whole genome shotgun (WGS) entry which is preliminary data.</text>
</comment>
<comment type="subcellular location">
    <subcellularLocation>
        <location evidence="1">Membrane</location>
        <topology evidence="1">Multi-pass membrane protein</topology>
    </subcellularLocation>
</comment>
<evidence type="ECO:0000256" key="5">
    <source>
        <dbReference type="ARBA" id="ARBA00023136"/>
    </source>
</evidence>
<keyword evidence="4 6" id="KW-1133">Transmembrane helix</keyword>
<dbReference type="EMBL" id="JBANQN010000008">
    <property type="protein sequence ID" value="KAK6782272.1"/>
    <property type="molecule type" value="Genomic_DNA"/>
</dbReference>
<evidence type="ECO:0000256" key="4">
    <source>
        <dbReference type="ARBA" id="ARBA00022989"/>
    </source>
</evidence>